<organism evidence="1">
    <name type="scientific">Citrobacter freundii</name>
    <dbReference type="NCBI Taxonomy" id="546"/>
    <lineage>
        <taxon>Bacteria</taxon>
        <taxon>Pseudomonadati</taxon>
        <taxon>Pseudomonadota</taxon>
        <taxon>Gammaproteobacteria</taxon>
        <taxon>Enterobacterales</taxon>
        <taxon>Enterobacteriaceae</taxon>
        <taxon>Citrobacter</taxon>
        <taxon>Citrobacter freundii complex</taxon>
    </lineage>
</organism>
<name>A0A0U3BMX9_CITFR</name>
<geneLocation type="plasmid" evidence="1">
    <name>pKPC2_CF65</name>
</geneLocation>
<gene>
    <name evidence="1" type="ORF">pKPC2_CF65_00023</name>
</gene>
<sequence length="237" mass="27405">MNGHEINAEKRRKVVLWLAKFGFSTRELLSHMLGVAVEGQAAFFKRLSEDEITKEAYVSGTRKRVVTLTPDGVRQAKIYEPALAIKNFKKFPLHTLIHGYTIQSFLISQKGVQEFYSEAELATQTFVRRPDLIIVNESGIRIAIEVELTQKDVNRIYYNFGGHVQDWQKQKFAHVIYLFSSPSVRDHYDELYQKNPWPKFISATGNVRHITRAGSFDPSNVHNHGLIYFHQFESYVL</sequence>
<evidence type="ECO:0000313" key="1">
    <source>
        <dbReference type="EMBL" id="ALT06326.1"/>
    </source>
</evidence>
<dbReference type="EMBL" id="KU176944">
    <property type="protein sequence ID" value="ALT06326.1"/>
    <property type="molecule type" value="Genomic_DNA"/>
</dbReference>
<accession>A0A0U3BMX9</accession>
<reference evidence="1" key="1">
    <citation type="submission" date="2015-11" db="EMBL/GenBank/DDBJ databases">
        <authorList>
            <person name="Zong Z."/>
            <person name="Wu W."/>
            <person name="Feng Y."/>
        </authorList>
    </citation>
    <scope>NUCLEOTIDE SEQUENCE</scope>
    <source>
        <strain evidence="1">WCHCF65</strain>
        <plasmid evidence="1">pKPC2_CF65</plasmid>
    </source>
</reference>
<dbReference type="AlphaFoldDB" id="A0A0U3BMX9"/>
<proteinExistence type="predicted"/>
<protein>
    <submittedName>
        <fullName evidence="1">Uncharacterized protein</fullName>
    </submittedName>
</protein>
<keyword evidence="1" id="KW-0614">Plasmid</keyword>